<dbReference type="Proteomes" id="UP000247409">
    <property type="component" value="Unassembled WGS sequence"/>
</dbReference>
<feature type="signal peptide" evidence="1">
    <location>
        <begin position="1"/>
        <end position="19"/>
    </location>
</feature>
<evidence type="ECO:0000313" key="3">
    <source>
        <dbReference type="EMBL" id="PXF47051.1"/>
    </source>
</evidence>
<gene>
    <name evidence="3" type="ORF">BWQ96_03128</name>
</gene>
<name>A0A2V3IY57_9FLOR</name>
<feature type="domain" description="Hint" evidence="2">
    <location>
        <begin position="182"/>
        <end position="274"/>
    </location>
</feature>
<protein>
    <submittedName>
        <fullName evidence="3">Warthog protein 8</fullName>
    </submittedName>
</protein>
<evidence type="ECO:0000259" key="2">
    <source>
        <dbReference type="SMART" id="SM00306"/>
    </source>
</evidence>
<reference evidence="3 4" key="1">
    <citation type="journal article" date="2018" name="Mol. Biol. Evol.">
        <title>Analysis of the draft genome of the red seaweed Gracilariopsis chorda provides insights into genome size evolution in Rhodophyta.</title>
        <authorList>
            <person name="Lee J."/>
            <person name="Yang E.C."/>
            <person name="Graf L."/>
            <person name="Yang J.H."/>
            <person name="Qiu H."/>
            <person name="Zel Zion U."/>
            <person name="Chan C.X."/>
            <person name="Stephens T.G."/>
            <person name="Weber A.P.M."/>
            <person name="Boo G.H."/>
            <person name="Boo S.M."/>
            <person name="Kim K.M."/>
            <person name="Shin Y."/>
            <person name="Jung M."/>
            <person name="Lee S.J."/>
            <person name="Yim H.S."/>
            <person name="Lee J.H."/>
            <person name="Bhattacharya D."/>
            <person name="Yoon H.S."/>
        </authorList>
    </citation>
    <scope>NUCLEOTIDE SEQUENCE [LARGE SCALE GENOMIC DNA]</scope>
    <source>
        <strain evidence="3 4">SKKU-2015</strain>
        <tissue evidence="3">Whole body</tissue>
    </source>
</reference>
<comment type="caution">
    <text evidence="3">The sequence shown here is derived from an EMBL/GenBank/DDBJ whole genome shotgun (WGS) entry which is preliminary data.</text>
</comment>
<dbReference type="SUPFAM" id="SSF51294">
    <property type="entry name" value="Hedgehog/intein (Hint) domain"/>
    <property type="match status" value="1"/>
</dbReference>
<dbReference type="AlphaFoldDB" id="A0A2V3IY57"/>
<dbReference type="PROSITE" id="PS50817">
    <property type="entry name" value="INTEIN_N_TER"/>
    <property type="match status" value="1"/>
</dbReference>
<organism evidence="3 4">
    <name type="scientific">Gracilariopsis chorda</name>
    <dbReference type="NCBI Taxonomy" id="448386"/>
    <lineage>
        <taxon>Eukaryota</taxon>
        <taxon>Rhodophyta</taxon>
        <taxon>Florideophyceae</taxon>
        <taxon>Rhodymeniophycidae</taxon>
        <taxon>Gracilariales</taxon>
        <taxon>Gracilariaceae</taxon>
        <taxon>Gracilariopsis</taxon>
    </lineage>
</organism>
<dbReference type="OrthoDB" id="5212at2759"/>
<dbReference type="InterPro" id="IPR003587">
    <property type="entry name" value="Hint_dom_N"/>
</dbReference>
<feature type="chain" id="PRO_5015978261" evidence="1">
    <location>
        <begin position="20"/>
        <end position="346"/>
    </location>
</feature>
<dbReference type="InterPro" id="IPR006141">
    <property type="entry name" value="Intein_N"/>
</dbReference>
<proteinExistence type="predicted"/>
<dbReference type="Gene3D" id="2.170.16.10">
    <property type="entry name" value="Hedgehog/Intein (Hint) domain"/>
    <property type="match status" value="1"/>
</dbReference>
<dbReference type="InterPro" id="IPR036844">
    <property type="entry name" value="Hint_dom_sf"/>
</dbReference>
<evidence type="ECO:0000256" key="1">
    <source>
        <dbReference type="SAM" id="SignalP"/>
    </source>
</evidence>
<dbReference type="Pfam" id="PF01079">
    <property type="entry name" value="Hint"/>
    <property type="match status" value="1"/>
</dbReference>
<accession>A0A2V3IY57</accession>
<keyword evidence="4" id="KW-1185">Reference proteome</keyword>
<evidence type="ECO:0000313" key="4">
    <source>
        <dbReference type="Proteomes" id="UP000247409"/>
    </source>
</evidence>
<sequence>MSSPQLFVALAALFTAAFASFNAATLNDVSLTRRQIDGASCPRKIEFNTNKLEFGARDIDMEDKKCEGNGLVRLRSFGASVASNESKPIRYFAGRNRDVGSFLAGSVVGGNIVCEAYNLSQGDTLLFLRPNDDVEDVKWKEVFGEETPLSRDRSRSFEMDDDDRYLIVSDRCFFSETEIFDRVCFPADASVRLQDGSVRTVSQLSIGDHVQVSHAKFSPVFAWTHADAHTKYRFVQLSTPSTSITLTPSHYIYADDVIRPAKSVTLGMKLRLHDGSQQQVIGKKYVWKTGLYNPQTVDGDIVVDGIVATTYTTAVQINAAHALLAPLRAAFLAVKSMWTPFESAHA</sequence>
<keyword evidence="1" id="KW-0732">Signal</keyword>
<dbReference type="STRING" id="448386.A0A2V3IY57"/>
<dbReference type="EMBL" id="NBIV01000029">
    <property type="protein sequence ID" value="PXF47051.1"/>
    <property type="molecule type" value="Genomic_DNA"/>
</dbReference>
<dbReference type="InterPro" id="IPR001767">
    <property type="entry name" value="Hedgehog_Hint"/>
</dbReference>
<dbReference type="GO" id="GO:0016539">
    <property type="term" value="P:intein-mediated protein splicing"/>
    <property type="evidence" value="ECO:0007669"/>
    <property type="project" value="InterPro"/>
</dbReference>
<dbReference type="PANTHER" id="PTHR11889:SF31">
    <property type="entry name" value="PROTEIN HEDGEHOG"/>
    <property type="match status" value="1"/>
</dbReference>
<dbReference type="PANTHER" id="PTHR11889">
    <property type="entry name" value="HEDGEHOG"/>
    <property type="match status" value="1"/>
</dbReference>
<dbReference type="GO" id="GO:0016540">
    <property type="term" value="P:protein autoprocessing"/>
    <property type="evidence" value="ECO:0007669"/>
    <property type="project" value="InterPro"/>
</dbReference>
<dbReference type="SMART" id="SM00306">
    <property type="entry name" value="HintN"/>
    <property type="match status" value="1"/>
</dbReference>
<dbReference type="InterPro" id="IPR050387">
    <property type="entry name" value="Hedgehog_Signaling"/>
</dbReference>